<keyword evidence="1" id="KW-0472">Membrane</keyword>
<evidence type="ECO:0000313" key="3">
    <source>
        <dbReference type="Proteomes" id="UP000321085"/>
    </source>
</evidence>
<feature type="transmembrane region" description="Helical" evidence="1">
    <location>
        <begin position="26"/>
        <end position="49"/>
    </location>
</feature>
<feature type="transmembrane region" description="Helical" evidence="1">
    <location>
        <begin position="55"/>
        <end position="74"/>
    </location>
</feature>
<dbReference type="AlphaFoldDB" id="A0A512BY50"/>
<sequence>MFCPRSTWHLPLYAWIDSTRTSQHGYAALGLMLVTLPVSAVGLILTSALSTTGFVLLPSGLGLLYCARGLLLAISSPDHGSPLGICSSLSRR</sequence>
<reference evidence="2 3" key="1">
    <citation type="submission" date="2019-07" db="EMBL/GenBank/DDBJ databases">
        <title>Whole genome shotgun sequence of Microvirga aerophila NBRC 106136.</title>
        <authorList>
            <person name="Hosoyama A."/>
            <person name="Uohara A."/>
            <person name="Ohji S."/>
            <person name="Ichikawa N."/>
        </authorList>
    </citation>
    <scope>NUCLEOTIDE SEQUENCE [LARGE SCALE GENOMIC DNA]</scope>
    <source>
        <strain evidence="2 3">NBRC 106136</strain>
    </source>
</reference>
<organism evidence="2 3">
    <name type="scientific">Microvirga aerophila</name>
    <dbReference type="NCBI Taxonomy" id="670291"/>
    <lineage>
        <taxon>Bacteria</taxon>
        <taxon>Pseudomonadati</taxon>
        <taxon>Pseudomonadota</taxon>
        <taxon>Alphaproteobacteria</taxon>
        <taxon>Hyphomicrobiales</taxon>
        <taxon>Methylobacteriaceae</taxon>
        <taxon>Microvirga</taxon>
    </lineage>
</organism>
<keyword evidence="1" id="KW-0812">Transmembrane</keyword>
<gene>
    <name evidence="2" type="ORF">MAE02_45750</name>
</gene>
<dbReference type="Proteomes" id="UP000321085">
    <property type="component" value="Unassembled WGS sequence"/>
</dbReference>
<dbReference type="EMBL" id="BJYU01000079">
    <property type="protein sequence ID" value="GEO16879.1"/>
    <property type="molecule type" value="Genomic_DNA"/>
</dbReference>
<name>A0A512BY50_9HYPH</name>
<protein>
    <submittedName>
        <fullName evidence="2">Uncharacterized protein</fullName>
    </submittedName>
</protein>
<accession>A0A512BY50</accession>
<comment type="caution">
    <text evidence="2">The sequence shown here is derived from an EMBL/GenBank/DDBJ whole genome shotgun (WGS) entry which is preliminary data.</text>
</comment>
<evidence type="ECO:0000256" key="1">
    <source>
        <dbReference type="SAM" id="Phobius"/>
    </source>
</evidence>
<evidence type="ECO:0000313" key="2">
    <source>
        <dbReference type="EMBL" id="GEO16879.1"/>
    </source>
</evidence>
<keyword evidence="3" id="KW-1185">Reference proteome</keyword>
<keyword evidence="1" id="KW-1133">Transmembrane helix</keyword>
<proteinExistence type="predicted"/>